<evidence type="ECO:0000256" key="1">
    <source>
        <dbReference type="ARBA" id="ARBA00023157"/>
    </source>
</evidence>
<keyword evidence="1" id="KW-1015">Disulfide bond</keyword>
<gene>
    <name evidence="5" type="ORF">B4U80_13953</name>
</gene>
<dbReference type="SUPFAM" id="SSF57610">
    <property type="entry name" value="Thyroglobulin type-1 domain"/>
    <property type="match status" value="1"/>
</dbReference>
<feature type="chain" id="PRO_5019437029" description="Thyroglobulin type-1 domain-containing protein" evidence="3">
    <location>
        <begin position="23"/>
        <end position="89"/>
    </location>
</feature>
<keyword evidence="6" id="KW-1185">Reference proteome</keyword>
<proteinExistence type="predicted"/>
<comment type="caution">
    <text evidence="5">The sequence shown here is derived from an EMBL/GenBank/DDBJ whole genome shotgun (WGS) entry which is preliminary data.</text>
</comment>
<reference evidence="5 6" key="1">
    <citation type="journal article" date="2018" name="Gigascience">
        <title>Genomes of trombidid mites reveal novel predicted allergens and laterally-transferred genes associated with secondary metabolism.</title>
        <authorList>
            <person name="Dong X."/>
            <person name="Chaisiri K."/>
            <person name="Xia D."/>
            <person name="Armstrong S.D."/>
            <person name="Fang Y."/>
            <person name="Donnelly M.J."/>
            <person name="Kadowaki T."/>
            <person name="McGarry J.W."/>
            <person name="Darby A.C."/>
            <person name="Makepeace B.L."/>
        </authorList>
    </citation>
    <scope>NUCLEOTIDE SEQUENCE [LARGE SCALE GENOMIC DNA]</scope>
    <source>
        <strain evidence="5">UoL-UT</strain>
    </source>
</reference>
<dbReference type="EMBL" id="NCKV01006913">
    <property type="protein sequence ID" value="RWS23202.1"/>
    <property type="molecule type" value="Genomic_DNA"/>
</dbReference>
<keyword evidence="3" id="KW-0732">Signal</keyword>
<dbReference type="AlphaFoldDB" id="A0A443S6P3"/>
<dbReference type="Proteomes" id="UP000288716">
    <property type="component" value="Unassembled WGS sequence"/>
</dbReference>
<protein>
    <recommendedName>
        <fullName evidence="4">Thyroglobulin type-1 domain-containing protein</fullName>
    </recommendedName>
</protein>
<dbReference type="OrthoDB" id="406800at2759"/>
<comment type="caution">
    <text evidence="2">Lacks conserved residue(s) required for the propagation of feature annotation.</text>
</comment>
<accession>A0A443S6P3</accession>
<evidence type="ECO:0000256" key="2">
    <source>
        <dbReference type="PROSITE-ProRule" id="PRU00500"/>
    </source>
</evidence>
<dbReference type="PROSITE" id="PS51162">
    <property type="entry name" value="THYROGLOBULIN_1_2"/>
    <property type="match status" value="1"/>
</dbReference>
<dbReference type="Pfam" id="PF00086">
    <property type="entry name" value="Thyroglobulin_1"/>
    <property type="match status" value="1"/>
</dbReference>
<dbReference type="VEuPathDB" id="VectorBase:LDEU008838"/>
<feature type="signal peptide" evidence="3">
    <location>
        <begin position="1"/>
        <end position="22"/>
    </location>
</feature>
<dbReference type="Gene3D" id="4.10.800.10">
    <property type="entry name" value="Thyroglobulin type-1"/>
    <property type="match status" value="1"/>
</dbReference>
<dbReference type="InterPro" id="IPR000716">
    <property type="entry name" value="Thyroglobulin_1"/>
</dbReference>
<dbReference type="InterPro" id="IPR036857">
    <property type="entry name" value="Thyroglobulin_1_sf"/>
</dbReference>
<organism evidence="5 6">
    <name type="scientific">Leptotrombidium deliense</name>
    <dbReference type="NCBI Taxonomy" id="299467"/>
    <lineage>
        <taxon>Eukaryota</taxon>
        <taxon>Metazoa</taxon>
        <taxon>Ecdysozoa</taxon>
        <taxon>Arthropoda</taxon>
        <taxon>Chelicerata</taxon>
        <taxon>Arachnida</taxon>
        <taxon>Acari</taxon>
        <taxon>Acariformes</taxon>
        <taxon>Trombidiformes</taxon>
        <taxon>Prostigmata</taxon>
        <taxon>Anystina</taxon>
        <taxon>Parasitengona</taxon>
        <taxon>Trombiculoidea</taxon>
        <taxon>Trombiculidae</taxon>
        <taxon>Leptotrombidium</taxon>
    </lineage>
</organism>
<name>A0A443S6P3_9ACAR</name>
<dbReference type="SMART" id="SM00211">
    <property type="entry name" value="TY"/>
    <property type="match status" value="1"/>
</dbReference>
<evidence type="ECO:0000313" key="5">
    <source>
        <dbReference type="EMBL" id="RWS23202.1"/>
    </source>
</evidence>
<sequence length="89" mass="9942">MVSNKRIASLLLVVIAANVCFASDCLERRAKAEERRRQGVQDIVLPKCDADGKFENVQCNFIGCYCVDVETGKKIGDLFPWGYGRPKCN</sequence>
<feature type="domain" description="Thyroglobulin type-1" evidence="4">
    <location>
        <begin position="22"/>
        <end position="88"/>
    </location>
</feature>
<evidence type="ECO:0000259" key="4">
    <source>
        <dbReference type="PROSITE" id="PS51162"/>
    </source>
</evidence>
<evidence type="ECO:0000256" key="3">
    <source>
        <dbReference type="SAM" id="SignalP"/>
    </source>
</evidence>
<evidence type="ECO:0000313" key="6">
    <source>
        <dbReference type="Proteomes" id="UP000288716"/>
    </source>
</evidence>
<dbReference type="PROSITE" id="PS00484">
    <property type="entry name" value="THYROGLOBULIN_1_1"/>
    <property type="match status" value="1"/>
</dbReference>